<keyword evidence="3" id="KW-0808">Transferase</keyword>
<keyword evidence="4" id="KW-1000">Mitochondrion outer membrane</keyword>
<evidence type="ECO:0000256" key="10">
    <source>
        <dbReference type="ARBA" id="ARBA00024323"/>
    </source>
</evidence>
<evidence type="ECO:0000256" key="4">
    <source>
        <dbReference type="ARBA" id="ARBA00022787"/>
    </source>
</evidence>
<comment type="catalytic activity">
    <reaction evidence="11">
        <text>1'-[1,2-diacyl-sn-glycero-3-phospho],3'-[1-acyl-sn-glycero-3-phospho]-glycerol + a 1,2-diacyl-sn-glycero-3-phosphocholine = a cardiolipin + a 1-acyl-sn-glycero-3-phosphocholine</text>
        <dbReference type="Rhea" id="RHEA:33731"/>
        <dbReference type="ChEBI" id="CHEBI:57643"/>
        <dbReference type="ChEBI" id="CHEBI:58168"/>
        <dbReference type="ChEBI" id="CHEBI:62237"/>
        <dbReference type="ChEBI" id="CHEBI:64743"/>
    </reaction>
    <physiologicalReaction direction="left-to-right" evidence="11">
        <dbReference type="Rhea" id="RHEA:33732"/>
    </physiologicalReaction>
    <physiologicalReaction direction="right-to-left" evidence="11">
        <dbReference type="Rhea" id="RHEA:33733"/>
    </physiologicalReaction>
</comment>
<dbReference type="EMBL" id="GL349467">
    <property type="protein sequence ID" value="KNC51500.1"/>
    <property type="molecule type" value="Genomic_DNA"/>
</dbReference>
<dbReference type="eggNOG" id="KOG2847">
    <property type="taxonomic scope" value="Eukaryota"/>
</dbReference>
<evidence type="ECO:0000256" key="2">
    <source>
        <dbReference type="ARBA" id="ARBA00010524"/>
    </source>
</evidence>
<dbReference type="InterPro" id="IPR000872">
    <property type="entry name" value="Tafazzin"/>
</dbReference>
<evidence type="ECO:0000313" key="14">
    <source>
        <dbReference type="EMBL" id="KNC51500.1"/>
    </source>
</evidence>
<evidence type="ECO:0000256" key="5">
    <source>
        <dbReference type="ARBA" id="ARBA00022792"/>
    </source>
</evidence>
<sequence length="400" mass="42526">MTDMRQITRANKHAYSALDDRARRIASSLEREVADLDVERAVAAEAAIQSFTSTRVQRRDARSDTITVHDFDALSITATTNLAFDDDAALSDCTSSKAVALVPIASVADGPASSLAAVGACAVAAVAALKTAAWLDVPSAEAGGYNTRGRRVVLTGTAAVSKMYLLGRHEVTMDGAVETMHAALRDESIGVLSVANHNSVLDDPVLIAAMIPPDVLSDPAKMRIVLCAEEICFKRSLLAAYFQLGNALPVVRGGGLRQASLRVAADVLVRGGWVHIFPEGKVVQNVPLGELRFGAADIAVTAATAVAAAEDHSQKLVVIPYYHRGMQVVKPIGKLPAWTATRVHVIVGEPIPLALDVDDPRPRRERVAELMADIQLALDSLANQMEAVYPFADAQAQMPN</sequence>
<keyword evidence="7" id="KW-0496">Mitochondrion</keyword>
<evidence type="ECO:0000256" key="3">
    <source>
        <dbReference type="ARBA" id="ARBA00022679"/>
    </source>
</evidence>
<dbReference type="GO" id="GO:0006644">
    <property type="term" value="P:phospholipid metabolic process"/>
    <property type="evidence" value="ECO:0007669"/>
    <property type="project" value="InterPro"/>
</dbReference>
<keyword evidence="6" id="KW-0443">Lipid metabolism</keyword>
<dbReference type="GO" id="GO:0008374">
    <property type="term" value="F:O-acyltransferase activity"/>
    <property type="evidence" value="ECO:0007669"/>
    <property type="project" value="TreeGrafter"/>
</dbReference>
<dbReference type="PANTHER" id="PTHR12497:SF0">
    <property type="entry name" value="TAFAZZIN"/>
    <property type="match status" value="1"/>
</dbReference>
<dbReference type="Proteomes" id="UP000054408">
    <property type="component" value="Unassembled WGS sequence"/>
</dbReference>
<gene>
    <name evidence="14" type="ORF">AMSG_12090</name>
</gene>
<reference evidence="14 15" key="1">
    <citation type="submission" date="2010-05" db="EMBL/GenBank/DDBJ databases">
        <title>The Genome Sequence of Thecamonas trahens ATCC 50062.</title>
        <authorList>
            <consortium name="The Broad Institute Genome Sequencing Platform"/>
            <person name="Russ C."/>
            <person name="Cuomo C."/>
            <person name="Shea T."/>
            <person name="Young S.K."/>
            <person name="Zeng Q."/>
            <person name="Koehrsen M."/>
            <person name="Haas B."/>
            <person name="Borodovsky M."/>
            <person name="Guigo R."/>
            <person name="Alvarado L."/>
            <person name="Berlin A."/>
            <person name="Bochicchio J."/>
            <person name="Borenstein D."/>
            <person name="Chapman S."/>
            <person name="Chen Z."/>
            <person name="Freedman E."/>
            <person name="Gellesch M."/>
            <person name="Goldberg J."/>
            <person name="Griggs A."/>
            <person name="Gujja S."/>
            <person name="Heilman E."/>
            <person name="Heiman D."/>
            <person name="Hepburn T."/>
            <person name="Howarth C."/>
            <person name="Jen D."/>
            <person name="Larson L."/>
            <person name="Mehta T."/>
            <person name="Park D."/>
            <person name="Pearson M."/>
            <person name="Roberts A."/>
            <person name="Saif S."/>
            <person name="Shenoy N."/>
            <person name="Sisk P."/>
            <person name="Stolte C."/>
            <person name="Sykes S."/>
            <person name="Thomson T."/>
            <person name="Walk T."/>
            <person name="White J."/>
            <person name="Yandava C."/>
            <person name="Burger G."/>
            <person name="Gray M.W."/>
            <person name="Holland P.W.H."/>
            <person name="King N."/>
            <person name="Lang F.B.F."/>
            <person name="Roger A.J."/>
            <person name="Ruiz-Trillo I."/>
            <person name="Lander E."/>
            <person name="Nusbaum C."/>
        </authorList>
    </citation>
    <scope>NUCLEOTIDE SEQUENCE [LARGE SCALE GENOMIC DNA]</scope>
    <source>
        <strain evidence="14 15">ATCC 50062</strain>
    </source>
</reference>
<dbReference type="InterPro" id="IPR002123">
    <property type="entry name" value="Plipid/glycerol_acylTrfase"/>
</dbReference>
<name>A0A0L0DH08_THETB</name>
<dbReference type="AlphaFoldDB" id="A0A0L0DH08"/>
<dbReference type="GeneID" id="25570005"/>
<evidence type="ECO:0000256" key="12">
    <source>
        <dbReference type="RuleBase" id="RU365062"/>
    </source>
</evidence>
<proteinExistence type="inferred from homology"/>
<dbReference type="SMART" id="SM00563">
    <property type="entry name" value="PlsC"/>
    <property type="match status" value="1"/>
</dbReference>
<dbReference type="GO" id="GO:0005743">
    <property type="term" value="C:mitochondrial inner membrane"/>
    <property type="evidence" value="ECO:0007669"/>
    <property type="project" value="UniProtKB-SubCell"/>
</dbReference>
<evidence type="ECO:0000313" key="15">
    <source>
        <dbReference type="Proteomes" id="UP000054408"/>
    </source>
</evidence>
<keyword evidence="5" id="KW-0999">Mitochondrion inner membrane</keyword>
<comment type="similarity">
    <text evidence="2 12">Belongs to the taffazin family.</text>
</comment>
<keyword evidence="8" id="KW-0472">Membrane</keyword>
<dbReference type="RefSeq" id="XP_013756170.1">
    <property type="nucleotide sequence ID" value="XM_013900716.1"/>
</dbReference>
<dbReference type="CDD" id="cd07989">
    <property type="entry name" value="LPLAT_AGPAT-like"/>
    <property type="match status" value="1"/>
</dbReference>
<dbReference type="PANTHER" id="PTHR12497">
    <property type="entry name" value="TAZ PROTEIN TAFAZZIN"/>
    <property type="match status" value="1"/>
</dbReference>
<dbReference type="SUPFAM" id="SSF69593">
    <property type="entry name" value="Glycerol-3-phosphate (1)-acyltransferase"/>
    <property type="match status" value="1"/>
</dbReference>
<keyword evidence="15" id="KW-1185">Reference proteome</keyword>
<evidence type="ECO:0000256" key="1">
    <source>
        <dbReference type="ARBA" id="ARBA00004137"/>
    </source>
</evidence>
<evidence type="ECO:0000256" key="7">
    <source>
        <dbReference type="ARBA" id="ARBA00023128"/>
    </source>
</evidence>
<evidence type="ECO:0000256" key="11">
    <source>
        <dbReference type="ARBA" id="ARBA00047906"/>
    </source>
</evidence>
<evidence type="ECO:0000256" key="9">
    <source>
        <dbReference type="ARBA" id="ARBA00023315"/>
    </source>
</evidence>
<dbReference type="PRINTS" id="PR00979">
    <property type="entry name" value="TAFAZZIN"/>
</dbReference>
<accession>A0A0L0DH08</accession>
<evidence type="ECO:0000256" key="6">
    <source>
        <dbReference type="ARBA" id="ARBA00023098"/>
    </source>
</evidence>
<feature type="domain" description="Phospholipid/glycerol acyltransferase" evidence="13">
    <location>
        <begin position="191"/>
        <end position="326"/>
    </location>
</feature>
<comment type="subcellular location">
    <subcellularLocation>
        <location evidence="1">Mitochondrion inner membrane</location>
        <topology evidence="1">Peripheral membrane protein</topology>
        <orientation evidence="1">Intermembrane side</orientation>
    </subcellularLocation>
    <subcellularLocation>
        <location evidence="10">Mitochondrion outer membrane</location>
        <topology evidence="10">Peripheral membrane protein</topology>
        <orientation evidence="10">Intermembrane side</orientation>
    </subcellularLocation>
</comment>
<dbReference type="Pfam" id="PF01553">
    <property type="entry name" value="Acyltransferase"/>
    <property type="match status" value="1"/>
</dbReference>
<dbReference type="OrthoDB" id="193467at2759"/>
<organism evidence="14 15">
    <name type="scientific">Thecamonas trahens ATCC 50062</name>
    <dbReference type="NCBI Taxonomy" id="461836"/>
    <lineage>
        <taxon>Eukaryota</taxon>
        <taxon>Apusozoa</taxon>
        <taxon>Apusomonadida</taxon>
        <taxon>Apusomonadidae</taxon>
        <taxon>Thecamonas</taxon>
    </lineage>
</organism>
<evidence type="ECO:0000256" key="8">
    <source>
        <dbReference type="ARBA" id="ARBA00023136"/>
    </source>
</evidence>
<dbReference type="STRING" id="461836.A0A0L0DH08"/>
<evidence type="ECO:0000259" key="13">
    <source>
        <dbReference type="SMART" id="SM00563"/>
    </source>
</evidence>
<dbReference type="GO" id="GO:0005741">
    <property type="term" value="C:mitochondrial outer membrane"/>
    <property type="evidence" value="ECO:0007669"/>
    <property type="project" value="UniProtKB-SubCell"/>
</dbReference>
<keyword evidence="9" id="KW-0012">Acyltransferase</keyword>
<protein>
    <recommendedName>
        <fullName evidence="12">Tafazzin family protein</fullName>
    </recommendedName>
</protein>